<gene>
    <name evidence="2" type="ORF">GCM10023215_24430</name>
</gene>
<evidence type="ECO:0000256" key="1">
    <source>
        <dbReference type="SAM" id="MobiDB-lite"/>
    </source>
</evidence>
<dbReference type="Proteomes" id="UP001500325">
    <property type="component" value="Unassembled WGS sequence"/>
</dbReference>
<organism evidence="2 3">
    <name type="scientific">Pseudonocardia yuanmonensis</name>
    <dbReference type="NCBI Taxonomy" id="1095914"/>
    <lineage>
        <taxon>Bacteria</taxon>
        <taxon>Bacillati</taxon>
        <taxon>Actinomycetota</taxon>
        <taxon>Actinomycetes</taxon>
        <taxon>Pseudonocardiales</taxon>
        <taxon>Pseudonocardiaceae</taxon>
        <taxon>Pseudonocardia</taxon>
    </lineage>
</organism>
<feature type="region of interest" description="Disordered" evidence="1">
    <location>
        <begin position="24"/>
        <end position="51"/>
    </location>
</feature>
<proteinExistence type="predicted"/>
<accession>A0ABP8WF21</accession>
<keyword evidence="3" id="KW-1185">Reference proteome</keyword>
<reference evidence="3" key="1">
    <citation type="journal article" date="2019" name="Int. J. Syst. Evol. Microbiol.">
        <title>The Global Catalogue of Microorganisms (GCM) 10K type strain sequencing project: providing services to taxonomists for standard genome sequencing and annotation.</title>
        <authorList>
            <consortium name="The Broad Institute Genomics Platform"/>
            <consortium name="The Broad Institute Genome Sequencing Center for Infectious Disease"/>
            <person name="Wu L."/>
            <person name="Ma J."/>
        </authorList>
    </citation>
    <scope>NUCLEOTIDE SEQUENCE [LARGE SCALE GENOMIC DNA]</scope>
    <source>
        <strain evidence="3">JCM 18055</strain>
    </source>
</reference>
<comment type="caution">
    <text evidence="2">The sequence shown here is derived from an EMBL/GenBank/DDBJ whole genome shotgun (WGS) entry which is preliminary data.</text>
</comment>
<name>A0ABP8WF21_9PSEU</name>
<evidence type="ECO:0000313" key="3">
    <source>
        <dbReference type="Proteomes" id="UP001500325"/>
    </source>
</evidence>
<sequence>MGGGHGDRRAESFEGDLRAVVHQGVDGVGQRRDRGHGAKLSAARRGGNRTHVTAVTPAVLVTIGGGPDTHGATLVP</sequence>
<dbReference type="EMBL" id="BAABIC010000007">
    <property type="protein sequence ID" value="GAA4687781.1"/>
    <property type="molecule type" value="Genomic_DNA"/>
</dbReference>
<evidence type="ECO:0000313" key="2">
    <source>
        <dbReference type="EMBL" id="GAA4687781.1"/>
    </source>
</evidence>
<protein>
    <submittedName>
        <fullName evidence="2">Uncharacterized protein</fullName>
    </submittedName>
</protein>